<dbReference type="AlphaFoldDB" id="A0A1S8DAR0"/>
<name>A0A1S8DAR0_9PROT</name>
<gene>
    <name evidence="2" type="ORF">APZ41_002090</name>
</gene>
<protein>
    <recommendedName>
        <fullName evidence="4">Transmembrane protein</fullName>
    </recommendedName>
</protein>
<dbReference type="Pfam" id="PF09608">
    <property type="entry name" value="Alph_Pro_TM"/>
    <property type="match status" value="1"/>
</dbReference>
<evidence type="ECO:0000313" key="2">
    <source>
        <dbReference type="EMBL" id="ONH84999.1"/>
    </source>
</evidence>
<keyword evidence="3" id="KW-1185">Reference proteome</keyword>
<evidence type="ECO:0000313" key="3">
    <source>
        <dbReference type="Proteomes" id="UP000054844"/>
    </source>
</evidence>
<accession>A0A1S8DAR0</accession>
<dbReference type="Proteomes" id="UP000054844">
    <property type="component" value="Unassembled WGS sequence"/>
</dbReference>
<feature type="transmembrane region" description="Helical" evidence="1">
    <location>
        <begin position="190"/>
        <end position="211"/>
    </location>
</feature>
<keyword evidence="1" id="KW-0472">Membrane</keyword>
<proteinExistence type="predicted"/>
<dbReference type="InterPro" id="IPR019088">
    <property type="entry name" value="CHP02186-rel_TM"/>
</dbReference>
<dbReference type="STRING" id="207340.APZ41_002090"/>
<organism evidence="2 3">
    <name type="scientific">Roseomonas mucosa</name>
    <dbReference type="NCBI Taxonomy" id="207340"/>
    <lineage>
        <taxon>Bacteria</taxon>
        <taxon>Pseudomonadati</taxon>
        <taxon>Pseudomonadota</taxon>
        <taxon>Alphaproteobacteria</taxon>
        <taxon>Acetobacterales</taxon>
        <taxon>Roseomonadaceae</taxon>
        <taxon>Roseomonas</taxon>
    </lineage>
</organism>
<evidence type="ECO:0008006" key="4">
    <source>
        <dbReference type="Google" id="ProtNLM"/>
    </source>
</evidence>
<keyword evidence="1" id="KW-0812">Transmembrane</keyword>
<sequence>MEVTTAFAGTDVLVFGATERPIGPSGDNVIVVGQGPAQSQVVRRRTRVLGAWINGRSARFDDVPSWYALTGTEPLRSLLGQDERRALQLGLNALARRVQGSSDPDFRQALVDRKVAADLWQEDKAPVQVSGGRLFHARLSLPSIVPPGSYFVQVLLVREGRVVARQELPFEVRRVGTAAEITTVSHEQPLLYGLACIALAAFAGWIGSVIFRR</sequence>
<evidence type="ECO:0000256" key="1">
    <source>
        <dbReference type="SAM" id="Phobius"/>
    </source>
</evidence>
<dbReference type="EMBL" id="LLWF02000002">
    <property type="protein sequence ID" value="ONH84999.1"/>
    <property type="molecule type" value="Genomic_DNA"/>
</dbReference>
<reference evidence="2" key="1">
    <citation type="submission" date="2016-12" db="EMBL/GenBank/DDBJ databases">
        <title>Draft genome sequence of Roseomonas mucosa strain AU37, isolated from a peripheral intravenous catheter.</title>
        <authorList>
            <person name="Choudhury M.A."/>
            <person name="Sidjabat H.E."/>
            <person name="Wailan A.M."/>
            <person name="Zhang L."/>
            <person name="Marsh N.M."/>
            <person name="Rickard C.M."/>
            <person name="Davies M."/>
            <person name="Mcmillan D.J."/>
        </authorList>
    </citation>
    <scope>NUCLEOTIDE SEQUENCE [LARGE SCALE GENOMIC DNA]</scope>
    <source>
        <strain evidence="2">AU37</strain>
    </source>
</reference>
<keyword evidence="1" id="KW-1133">Transmembrane helix</keyword>
<comment type="caution">
    <text evidence="2">The sequence shown here is derived from an EMBL/GenBank/DDBJ whole genome shotgun (WGS) entry which is preliminary data.</text>
</comment>